<keyword evidence="2 6" id="KW-0067">ATP-binding</keyword>
<reference evidence="6 7" key="1">
    <citation type="journal article" date="2014" name="Int. J. Syst. Evol. Microbiol.">
        <title>Listeria floridensis sp. nov., Listeria aquatica sp. nov., Listeria cornellensis sp. nov., Listeria riparia sp. nov. and Listeria grandensis sp. nov., from agricultural and natural environments.</title>
        <authorList>
            <person name="den Bakker H.C."/>
            <person name="Warchocki S."/>
            <person name="Wright E.M."/>
            <person name="Allred A.F."/>
            <person name="Ahlstrom C."/>
            <person name="Manuel C.S."/>
            <person name="Stasiewicz M.J."/>
            <person name="Burrell A."/>
            <person name="Roof S."/>
            <person name="Strawn L."/>
            <person name="Fortes E.D."/>
            <person name="Nightingale K.K."/>
            <person name="Kephart D."/>
            <person name="Wiedmann M."/>
        </authorList>
    </citation>
    <scope>NUCLEOTIDE SEQUENCE [LARGE SCALE GENOMIC DNA]</scope>
    <source>
        <strain evidence="6 7">FSL S10-1187</strain>
    </source>
</reference>
<evidence type="ECO:0000256" key="3">
    <source>
        <dbReference type="SAM" id="Coils"/>
    </source>
</evidence>
<dbReference type="Gene3D" id="1.10.287.380">
    <property type="entry name" value="Valyl-tRNA synthetase, C-terminal domain"/>
    <property type="match status" value="1"/>
</dbReference>
<dbReference type="InterPro" id="IPR003593">
    <property type="entry name" value="AAA+_ATPase"/>
</dbReference>
<dbReference type="Pfam" id="PF16326">
    <property type="entry name" value="ABC_tran_CTD"/>
    <property type="match status" value="1"/>
</dbReference>
<keyword evidence="1" id="KW-0547">Nucleotide-binding</keyword>
<feature type="domain" description="ABC transporter" evidence="5">
    <location>
        <begin position="331"/>
        <end position="545"/>
    </location>
</feature>
<dbReference type="InterPro" id="IPR032524">
    <property type="entry name" value="ABC_tran_C"/>
</dbReference>
<dbReference type="PANTHER" id="PTHR42855">
    <property type="entry name" value="ABC TRANSPORTER ATP-BINDING SUBUNIT"/>
    <property type="match status" value="1"/>
</dbReference>
<proteinExistence type="predicted"/>
<evidence type="ECO:0000313" key="6">
    <source>
        <dbReference type="EMBL" id="EUJ28205.1"/>
    </source>
</evidence>
<dbReference type="InterPro" id="IPR037118">
    <property type="entry name" value="Val-tRNA_synth_C_sf"/>
</dbReference>
<dbReference type="CDD" id="cd03221">
    <property type="entry name" value="ABCF_EF-3"/>
    <property type="match status" value="2"/>
</dbReference>
<dbReference type="InterPro" id="IPR017871">
    <property type="entry name" value="ABC_transporter-like_CS"/>
</dbReference>
<dbReference type="InterPro" id="IPR027417">
    <property type="entry name" value="P-loop_NTPase"/>
</dbReference>
<dbReference type="PROSITE" id="PS50893">
    <property type="entry name" value="ABC_TRANSPORTER_2"/>
    <property type="match status" value="2"/>
</dbReference>
<comment type="caution">
    <text evidence="6">The sequence shown here is derived from an EMBL/GenBank/DDBJ whole genome shotgun (WGS) entry which is preliminary data.</text>
</comment>
<sequence length="652" mass="74338">MILLQVQQISKYFGAEVILENIKLEIKTNDRIALVGRNGAGKSTLLKIIAGQTSYDGGTISKPKHVRMGYLAQNTGLESSKTIWNEMLSVFDDLLELEREIRAMELRLADTSLYDDPETSRAALETYDNLQHLFKERGGYTYEAEIRSVLNGLKFFQEDYDKLVASLSGGQKTRLALAKLLLSKQDILILDEPTNHLDIETLAWLESYLQNYAGALLIVSHDRYFLDKVVNQVYEVSRTKIQHYVGNYSRYLVLKQEKLEHEWKEFEKQQTEIAKLEDFVARNLVRASTTKRAQSRRKKLEKMDRLDRPEGAEKSANFGFQFERTSGNDVLFVENLSIGYETKPVAQNLSFEMKRTDSIALVGPNGIGKSTLLKTLVNDLVPLSGEFRFGTGVKLGYYDQEQARLSSNKTVLQELWDEYPDRDEKTIRTMLGNFLFSEDEVLKIVSTLSGGEKARLALSKLTLLGANVLILDEPTNHLDIESKEVLEAALIDFAGTILFVSHDRYFINRIASKVVELAPSGAKTYLGDYDYYLEKLAYEKEIAHLEFEEKLKAGQVAEKEQAQGKESYQKSKENQKLLRQKQRKLTEIEMAMEDADAKIASLEHELTLPAVFNDHEKTLQITEELDSIKQVAEVLMTDWEILSEEVERLTAE</sequence>
<dbReference type="Pfam" id="PF12848">
    <property type="entry name" value="ABC_tran_Xtn"/>
    <property type="match status" value="1"/>
</dbReference>
<feature type="domain" description="ABC transporter" evidence="5">
    <location>
        <begin position="4"/>
        <end position="263"/>
    </location>
</feature>
<keyword evidence="3" id="KW-0175">Coiled coil</keyword>
<evidence type="ECO:0000256" key="1">
    <source>
        <dbReference type="ARBA" id="ARBA00022741"/>
    </source>
</evidence>
<dbReference type="InterPro" id="IPR003439">
    <property type="entry name" value="ABC_transporter-like_ATP-bd"/>
</dbReference>
<protein>
    <submittedName>
        <fullName evidence="6">ABC transporter ATP-binding protein</fullName>
    </submittedName>
</protein>
<evidence type="ECO:0000259" key="5">
    <source>
        <dbReference type="PROSITE" id="PS50893"/>
    </source>
</evidence>
<dbReference type="Gene3D" id="3.40.50.300">
    <property type="entry name" value="P-loop containing nucleotide triphosphate hydrolases"/>
    <property type="match status" value="2"/>
</dbReference>
<dbReference type="EMBL" id="AODF01000029">
    <property type="protein sequence ID" value="EUJ28205.1"/>
    <property type="molecule type" value="Genomic_DNA"/>
</dbReference>
<dbReference type="GO" id="GO:0005524">
    <property type="term" value="F:ATP binding"/>
    <property type="evidence" value="ECO:0007669"/>
    <property type="project" value="UniProtKB-KW"/>
</dbReference>
<accession>A0ABN0RCU2</accession>
<dbReference type="InterPro" id="IPR051309">
    <property type="entry name" value="ABCF_ATPase"/>
</dbReference>
<dbReference type="Pfam" id="PF00005">
    <property type="entry name" value="ABC_tran"/>
    <property type="match status" value="2"/>
</dbReference>
<dbReference type="Proteomes" id="UP000019249">
    <property type="component" value="Unassembled WGS sequence"/>
</dbReference>
<dbReference type="RefSeq" id="WP_036098027.1">
    <property type="nucleotide sequence ID" value="NZ_AODF01000029.1"/>
</dbReference>
<dbReference type="PANTHER" id="PTHR42855:SF2">
    <property type="entry name" value="DRUG RESISTANCE ABC TRANSPORTER,ATP-BINDING PROTEIN"/>
    <property type="match status" value="1"/>
</dbReference>
<dbReference type="PROSITE" id="PS00211">
    <property type="entry name" value="ABC_TRANSPORTER_1"/>
    <property type="match status" value="2"/>
</dbReference>
<evidence type="ECO:0000256" key="4">
    <source>
        <dbReference type="SAM" id="MobiDB-lite"/>
    </source>
</evidence>
<gene>
    <name evidence="6" type="ORF">MFLO_12441</name>
</gene>
<keyword evidence="7" id="KW-1185">Reference proteome</keyword>
<evidence type="ECO:0000313" key="7">
    <source>
        <dbReference type="Proteomes" id="UP000019249"/>
    </source>
</evidence>
<evidence type="ECO:0000256" key="2">
    <source>
        <dbReference type="ARBA" id="ARBA00022840"/>
    </source>
</evidence>
<organism evidence="6 7">
    <name type="scientific">Listeria floridensis FSL S10-1187</name>
    <dbReference type="NCBI Taxonomy" id="1265817"/>
    <lineage>
        <taxon>Bacteria</taxon>
        <taxon>Bacillati</taxon>
        <taxon>Bacillota</taxon>
        <taxon>Bacilli</taxon>
        <taxon>Bacillales</taxon>
        <taxon>Listeriaceae</taxon>
        <taxon>Listeria</taxon>
    </lineage>
</organism>
<dbReference type="SUPFAM" id="SSF52540">
    <property type="entry name" value="P-loop containing nucleoside triphosphate hydrolases"/>
    <property type="match status" value="2"/>
</dbReference>
<dbReference type="InterPro" id="IPR032781">
    <property type="entry name" value="ABC_tran_Xtn"/>
</dbReference>
<dbReference type="SMART" id="SM00382">
    <property type="entry name" value="AAA"/>
    <property type="match status" value="2"/>
</dbReference>
<feature type="coiled-coil region" evidence="3">
    <location>
        <begin position="574"/>
        <end position="605"/>
    </location>
</feature>
<name>A0ABN0RCU2_9LIST</name>
<feature type="region of interest" description="Disordered" evidence="4">
    <location>
        <begin position="290"/>
        <end position="309"/>
    </location>
</feature>